<evidence type="ECO:0000256" key="1">
    <source>
        <dbReference type="SAM" id="Phobius"/>
    </source>
</evidence>
<feature type="transmembrane region" description="Helical" evidence="1">
    <location>
        <begin position="164"/>
        <end position="186"/>
    </location>
</feature>
<dbReference type="Proteomes" id="UP000187251">
    <property type="component" value="Unassembled WGS sequence"/>
</dbReference>
<feature type="transmembrane region" description="Helical" evidence="1">
    <location>
        <begin position="125"/>
        <end position="143"/>
    </location>
</feature>
<dbReference type="OrthoDB" id="9780918at2"/>
<feature type="transmembrane region" description="Helical" evidence="1">
    <location>
        <begin position="6"/>
        <end position="32"/>
    </location>
</feature>
<dbReference type="Gene3D" id="1.20.144.10">
    <property type="entry name" value="Phosphatidic acid phosphatase type 2/haloperoxidase"/>
    <property type="match status" value="2"/>
</dbReference>
<gene>
    <name evidence="3" type="ORF">BIZ92_15490</name>
</gene>
<dbReference type="InterPro" id="IPR036938">
    <property type="entry name" value="PAP2/HPO_sf"/>
</dbReference>
<evidence type="ECO:0000259" key="2">
    <source>
        <dbReference type="SMART" id="SM00014"/>
    </source>
</evidence>
<keyword evidence="1" id="KW-1133">Transmembrane helix</keyword>
<keyword evidence="1" id="KW-0812">Transmembrane</keyword>
<dbReference type="PANTHER" id="PTHR14969">
    <property type="entry name" value="SPHINGOSINE-1-PHOSPHATE PHOSPHOHYDROLASE"/>
    <property type="match status" value="1"/>
</dbReference>
<dbReference type="AlphaFoldDB" id="A0A1R1JLV6"/>
<reference evidence="3 4" key="1">
    <citation type="submission" date="2016-09" db="EMBL/GenBank/DDBJ databases">
        <title>Phylogenomics of Achromobacter.</title>
        <authorList>
            <person name="Jeukens J."/>
            <person name="Freschi L."/>
            <person name="Vincent A.T."/>
            <person name="Emond-Rheault J.-G."/>
            <person name="Kukavica-Ibrulj I."/>
            <person name="Charette S.J."/>
            <person name="Levesque R.C."/>
        </authorList>
    </citation>
    <scope>NUCLEOTIDE SEQUENCE [LARGE SCALE GENOMIC DNA]</scope>
    <source>
        <strain evidence="3 4">AUS488</strain>
    </source>
</reference>
<dbReference type="InterPro" id="IPR000326">
    <property type="entry name" value="PAP2/HPO"/>
</dbReference>
<dbReference type="Pfam" id="PF01569">
    <property type="entry name" value="PAP2"/>
    <property type="match status" value="1"/>
</dbReference>
<feature type="transmembrane region" description="Helical" evidence="1">
    <location>
        <begin position="192"/>
        <end position="211"/>
    </location>
</feature>
<dbReference type="SUPFAM" id="SSF48317">
    <property type="entry name" value="Acid phosphatase/Vanadium-dependent haloperoxidase"/>
    <property type="match status" value="1"/>
</dbReference>
<organism evidence="3 4">
    <name type="scientific">Alcaligenes xylosoxydans xylosoxydans</name>
    <name type="common">Achromobacter xylosoxidans</name>
    <dbReference type="NCBI Taxonomy" id="85698"/>
    <lineage>
        <taxon>Bacteria</taxon>
        <taxon>Pseudomonadati</taxon>
        <taxon>Pseudomonadota</taxon>
        <taxon>Betaproteobacteria</taxon>
        <taxon>Burkholderiales</taxon>
        <taxon>Alcaligenaceae</taxon>
        <taxon>Achromobacter</taxon>
    </lineage>
</organism>
<name>A0A1R1JLV6_ALCXX</name>
<comment type="caution">
    <text evidence="3">The sequence shown here is derived from an EMBL/GenBank/DDBJ whole genome shotgun (WGS) entry which is preliminary data.</text>
</comment>
<evidence type="ECO:0000313" key="3">
    <source>
        <dbReference type="EMBL" id="OMG77819.1"/>
    </source>
</evidence>
<dbReference type="RefSeq" id="WP_076415628.1">
    <property type="nucleotide sequence ID" value="NZ_AP028040.1"/>
</dbReference>
<accession>A0A1R1JLV6</accession>
<feature type="transmembrane region" description="Helical" evidence="1">
    <location>
        <begin position="44"/>
        <end position="65"/>
    </location>
</feature>
<protein>
    <submittedName>
        <fullName evidence="3">Acid phosphatase</fullName>
    </submittedName>
</protein>
<dbReference type="CDD" id="cd03392">
    <property type="entry name" value="PAP2_like_2"/>
    <property type="match status" value="1"/>
</dbReference>
<feature type="domain" description="Phosphatidic acid phosphatase type 2/haloperoxidase" evidence="2">
    <location>
        <begin position="126"/>
        <end position="238"/>
    </location>
</feature>
<feature type="transmembrane region" description="Helical" evidence="1">
    <location>
        <begin position="223"/>
        <end position="241"/>
    </location>
</feature>
<dbReference type="SMART" id="SM00014">
    <property type="entry name" value="acidPPc"/>
    <property type="match status" value="1"/>
</dbReference>
<feature type="transmembrane region" description="Helical" evidence="1">
    <location>
        <begin position="104"/>
        <end position="119"/>
    </location>
</feature>
<dbReference type="EMBL" id="MJMN01000057">
    <property type="protein sequence ID" value="OMG77819.1"/>
    <property type="molecule type" value="Genomic_DNA"/>
</dbReference>
<evidence type="ECO:0000313" key="4">
    <source>
        <dbReference type="Proteomes" id="UP000187251"/>
    </source>
</evidence>
<dbReference type="PANTHER" id="PTHR14969:SF13">
    <property type="entry name" value="AT30094P"/>
    <property type="match status" value="1"/>
</dbReference>
<keyword evidence="1" id="KW-0472">Membrane</keyword>
<sequence length="255" mass="26523">MTDACAAWVASHALLLFTLVPAGIALVAVLLARAYVRAAPAARLAGFAGAVGLACAAFLSLAAAVTRPGAVVEFDSALAGALSMSMADSVLWLLSWFTTLGDRSLLTVLAIAMTVALLWHRQWRLAVFCAIATGGGGALNRLLKHGFERVRPEHDHGFATALGWSFPSGHASAAMAVYGAACYLAWRLAPVAWRLPGVALAAALIMAIGLSRVLLQVHFASDVAAGFAISFAWLAICVAVTERASASARGEQRIQ</sequence>
<proteinExistence type="predicted"/>